<dbReference type="PROSITE" id="PS50089">
    <property type="entry name" value="ZF_RING_2"/>
    <property type="match status" value="1"/>
</dbReference>
<evidence type="ECO:0000313" key="18">
    <source>
        <dbReference type="EMBL" id="KAL1892836.1"/>
    </source>
</evidence>
<dbReference type="InterPro" id="IPR013083">
    <property type="entry name" value="Znf_RING/FYVE/PHD"/>
</dbReference>
<dbReference type="SMART" id="SM00910">
    <property type="entry name" value="HIRAN"/>
    <property type="match status" value="1"/>
</dbReference>
<dbReference type="InterPro" id="IPR001650">
    <property type="entry name" value="Helicase_C-like"/>
</dbReference>
<keyword evidence="10" id="KW-0067">ATP-binding</keyword>
<dbReference type="Pfam" id="PF00271">
    <property type="entry name" value="Helicase_C"/>
    <property type="match status" value="1"/>
</dbReference>
<evidence type="ECO:0000259" key="15">
    <source>
        <dbReference type="PROSITE" id="PS50089"/>
    </source>
</evidence>
<dbReference type="InterPro" id="IPR027417">
    <property type="entry name" value="P-loop_NTPase"/>
</dbReference>
<dbReference type="InterPro" id="IPR050628">
    <property type="entry name" value="SNF2_RAD54_helicase_TF"/>
</dbReference>
<keyword evidence="12" id="KW-0539">Nucleus</keyword>
<dbReference type="SUPFAM" id="SSF57850">
    <property type="entry name" value="RING/U-box"/>
    <property type="match status" value="1"/>
</dbReference>
<keyword evidence="8 18" id="KW-0347">Helicase</keyword>
<dbReference type="Gene3D" id="3.30.40.10">
    <property type="entry name" value="Zinc/RING finger domain, C3HC4 (zinc finger)"/>
    <property type="match status" value="1"/>
</dbReference>
<dbReference type="Pfam" id="PF24975">
    <property type="entry name" value="UBA_Rad5"/>
    <property type="match status" value="1"/>
</dbReference>
<evidence type="ECO:0000256" key="1">
    <source>
        <dbReference type="ARBA" id="ARBA00004123"/>
    </source>
</evidence>
<name>A0ABR3YWT5_9PEZI</name>
<evidence type="ECO:0000256" key="10">
    <source>
        <dbReference type="ARBA" id="ARBA00022840"/>
    </source>
</evidence>
<dbReference type="InterPro" id="IPR018957">
    <property type="entry name" value="Znf_C3HC4_RING-type"/>
</dbReference>
<keyword evidence="19" id="KW-1185">Reference proteome</keyword>
<feature type="compositionally biased region" description="Basic and acidic residues" evidence="14">
    <location>
        <begin position="920"/>
        <end position="930"/>
    </location>
</feature>
<evidence type="ECO:0000256" key="7">
    <source>
        <dbReference type="ARBA" id="ARBA00022801"/>
    </source>
</evidence>
<keyword evidence="4" id="KW-0547">Nucleotide-binding</keyword>
<dbReference type="PROSITE" id="PS51192">
    <property type="entry name" value="HELICASE_ATP_BIND_1"/>
    <property type="match status" value="1"/>
</dbReference>
<reference evidence="18 19" key="1">
    <citation type="journal article" date="2024" name="IMA Fungus">
        <title>IMA Genome - F19 : A genome assembly and annotation guide to empower mycologists, including annotated draft genome sequences of Ceratocystis pirilliformis, Diaporthe australafricana, Fusarium ophioides, Paecilomyces lecythidis, and Sporothrix stenoceras.</title>
        <authorList>
            <person name="Aylward J."/>
            <person name="Wilson A.M."/>
            <person name="Visagie C.M."/>
            <person name="Spraker J."/>
            <person name="Barnes I."/>
            <person name="Buitendag C."/>
            <person name="Ceriani C."/>
            <person name="Del Mar Angel L."/>
            <person name="du Plessis D."/>
            <person name="Fuchs T."/>
            <person name="Gasser K."/>
            <person name="Kramer D."/>
            <person name="Li W."/>
            <person name="Munsamy K."/>
            <person name="Piso A."/>
            <person name="Price J.L."/>
            <person name="Sonnekus B."/>
            <person name="Thomas C."/>
            <person name="van der Nest A."/>
            <person name="van Dijk A."/>
            <person name="van Heerden A."/>
            <person name="van Vuuren N."/>
            <person name="Yilmaz N."/>
            <person name="Duong T.A."/>
            <person name="van der Merwe N.A."/>
            <person name="Wingfield M.J."/>
            <person name="Wingfield B.D."/>
        </authorList>
    </citation>
    <scope>NUCLEOTIDE SEQUENCE [LARGE SCALE GENOMIC DNA]</scope>
    <source>
        <strain evidence="18 19">CMW 12675</strain>
    </source>
</reference>
<evidence type="ECO:0000256" key="13">
    <source>
        <dbReference type="PROSITE-ProRule" id="PRU00175"/>
    </source>
</evidence>
<dbReference type="Gene3D" id="3.40.50.10810">
    <property type="entry name" value="Tandem AAA-ATPase domain"/>
    <property type="match status" value="1"/>
</dbReference>
<evidence type="ECO:0000256" key="4">
    <source>
        <dbReference type="ARBA" id="ARBA00022741"/>
    </source>
</evidence>
<comment type="caution">
    <text evidence="18">The sequence shown here is derived from an EMBL/GenBank/DDBJ whole genome shotgun (WGS) entry which is preliminary data.</text>
</comment>
<dbReference type="Gene3D" id="3.40.50.300">
    <property type="entry name" value="P-loop containing nucleotide triphosphate hydrolases"/>
    <property type="match status" value="2"/>
</dbReference>
<dbReference type="SUPFAM" id="SSF48576">
    <property type="entry name" value="Terpenoid synthases"/>
    <property type="match status" value="1"/>
</dbReference>
<evidence type="ECO:0000256" key="5">
    <source>
        <dbReference type="ARBA" id="ARBA00022763"/>
    </source>
</evidence>
<dbReference type="Pfam" id="PF08797">
    <property type="entry name" value="HIRAN"/>
    <property type="match status" value="1"/>
</dbReference>
<comment type="similarity">
    <text evidence="2">Belongs to the SNF2/RAD54 helicase family.</text>
</comment>
<dbReference type="EMBL" id="JAWDJO010000121">
    <property type="protein sequence ID" value="KAL1892836.1"/>
    <property type="molecule type" value="Genomic_DNA"/>
</dbReference>
<dbReference type="InterPro" id="IPR038718">
    <property type="entry name" value="SNF2-like_sf"/>
</dbReference>
<dbReference type="InterPro" id="IPR049730">
    <property type="entry name" value="SNF2/RAD54-like_C"/>
</dbReference>
<organism evidence="18 19">
    <name type="scientific">Ceratocystis pirilliformis</name>
    <dbReference type="NCBI Taxonomy" id="259994"/>
    <lineage>
        <taxon>Eukaryota</taxon>
        <taxon>Fungi</taxon>
        <taxon>Dikarya</taxon>
        <taxon>Ascomycota</taxon>
        <taxon>Pezizomycotina</taxon>
        <taxon>Sordariomycetes</taxon>
        <taxon>Hypocreomycetidae</taxon>
        <taxon>Microascales</taxon>
        <taxon>Ceratocystidaceae</taxon>
        <taxon>Ceratocystis</taxon>
    </lineage>
</organism>
<feature type="region of interest" description="Disordered" evidence="14">
    <location>
        <begin position="353"/>
        <end position="377"/>
    </location>
</feature>
<dbReference type="SUPFAM" id="SSF52540">
    <property type="entry name" value="P-loop containing nucleoside triphosphate hydrolases"/>
    <property type="match status" value="2"/>
</dbReference>
<feature type="domain" description="Helicase C-terminal" evidence="17">
    <location>
        <begin position="1387"/>
        <end position="1543"/>
    </location>
</feature>
<keyword evidence="6 13" id="KW-0863">Zinc-finger</keyword>
<evidence type="ECO:0000259" key="17">
    <source>
        <dbReference type="PROSITE" id="PS51194"/>
    </source>
</evidence>
<feature type="domain" description="Helicase ATP-binding" evidence="16">
    <location>
        <begin position="887"/>
        <end position="1103"/>
    </location>
</feature>
<dbReference type="InterPro" id="IPR014001">
    <property type="entry name" value="Helicase_ATP-bd"/>
</dbReference>
<evidence type="ECO:0000256" key="8">
    <source>
        <dbReference type="ARBA" id="ARBA00022806"/>
    </source>
</evidence>
<comment type="subcellular location">
    <subcellularLocation>
        <location evidence="1">Nucleus</location>
    </subcellularLocation>
</comment>
<evidence type="ECO:0000256" key="14">
    <source>
        <dbReference type="SAM" id="MobiDB-lite"/>
    </source>
</evidence>
<proteinExistence type="inferred from homology"/>
<dbReference type="SMART" id="SM00490">
    <property type="entry name" value="HELICc"/>
    <property type="match status" value="1"/>
</dbReference>
<dbReference type="InterPro" id="IPR014905">
    <property type="entry name" value="HIRAN"/>
</dbReference>
<evidence type="ECO:0000256" key="6">
    <source>
        <dbReference type="ARBA" id="ARBA00022771"/>
    </source>
</evidence>
<gene>
    <name evidence="18" type="primary">RAD5</name>
    <name evidence="18" type="ORF">Cpir12675_004370</name>
</gene>
<evidence type="ECO:0000256" key="12">
    <source>
        <dbReference type="ARBA" id="ARBA00023242"/>
    </source>
</evidence>
<dbReference type="Gene3D" id="1.10.600.10">
    <property type="entry name" value="Farnesyl Diphosphate Synthase"/>
    <property type="match status" value="1"/>
</dbReference>
<protein>
    <submittedName>
        <fullName evidence="18">DNA helicase rad5</fullName>
    </submittedName>
</protein>
<evidence type="ECO:0000313" key="19">
    <source>
        <dbReference type="Proteomes" id="UP001583280"/>
    </source>
</evidence>
<dbReference type="Pfam" id="PF00176">
    <property type="entry name" value="SNF2-rel_dom"/>
    <property type="match status" value="1"/>
</dbReference>
<feature type="domain" description="RING-type" evidence="15">
    <location>
        <begin position="1290"/>
        <end position="1335"/>
    </location>
</feature>
<sequence length="1555" mass="173162">MHVILVHQDRDANLIRRFAPRPAQDMYLALRALNLELVRLPETAHTPQLRTLRAVFWQDAIEQTFAGSPPREPVCVLLRHALDSLRDRDPGASLATLRFWTSRLVKMRRKYIDNRPFVSIAALEEYAEHTYSGIMYATLAAAGVQSTVADHLASHIGKACGIVAVLRGVPVLAAPQRQADRRDGRKEPVLLLPLDVLATHGVREEEVYRLGPQAHGFCDAIFEVAARANDHLLTAREMLLNLKQGKEVGHAFEHGDEEGHNHEALDVSQEWRAIKHSFGVFVEAVPAAEHLLMLEKANFDPFKTQSIRRCAMSDFCERSSKRPRIKAENDDTSVPPLPVASITESYLAPIGKERKPAVAESSDRKPKPKRFFTKSPPAARECPAWANASATPGAIVAEAFQAIERKPKRFFTTSPQAQAASLPEVKLEPTPECKPIASHDIKQVLPTHIPPPPLVPIRTNEDDSLFVQHTDVDPEPVVVPSAPAPVVAFDEATFEAFVGQKVKRPILTLLRDHCGNNLELAVNMFFDGTWRSLEAAQKRAVQSAKANSVAATLWRDRPTQESPATARYIGVFGVEGWATRSGSGLVKYGEVVNIERHKISQPKLKGAALRGAKQKVDVVVRFTNKAGQEVGRLAKEAAVWISTLQDQKVARFEGTVVYAPDRLRTNDTIFIQLRAELLSSAFDRSKFQGPDMSTRGVFEQDETAEERDLRLRQVALVKLFTEINLAPTSSGAVGRETQNTKDRRQDLLKAAELDDQGSRASEGLPGTQSPTAISSSTQAEPEDGQVLEQDQLDALYRKAQSFDFNTPQATPADTFDMDLRPYQRQSLHWMMSKEKDEKTNRKMSLHPLWEEYEWPTKDGDGNDMPDIDGVTKFYLNPYSGEMSLHFQAQEQNCLGGILADEMGLGKTIQMLSLVHSHRPGWREQQTKPDTRAGSGETLDTPPTSVFDLLTTPQATVQPAPLTTLVIAPMSLLAQWQSEAEKASKPGTIRTYVYYGAEKNANLQAMCTSLASAPDIVITSFGVVLSEFSQLAARNGDKTFHTGLFSLSFFRIIIDEAHTIKNRISKTAKACYGLAATHRWVLTGTPVVNRLEDLFSLVRFLGVEPWNNFSYWRTFITLPFEARNFVRALDVVQTVLEPLVMRRTKDMKTPSGEPLVPLPAKVTEIVEVELSQTERDIYNHVLAMAQNSLSENMANGTVFKAYTSIFAQIMRLRQVCCHPVLIRNRALVAEEADQAALADASDGLTDDMDLDHLLQKFSADVDQDAAAGDSKAKSFGAHALEQIRREADAECPICTEEPMEEQTVTGCWHSSCKKCLLEYMRHETDQGRQPRCVSCRQPINTRELYEVVRYDEDEGDETAEATGGSDKSNTRISLQRLGSHDSSSKVMALVAHLRALRKEDAKAKAVVFSQFTSFLDIIEPALARVHIRFLRLDGSMAQKARAAVLGEFAASKRFTVLLLSLKAGGVGLNLTQAKRVYMMDPWWSFAVEAQAIDRVHRMGQTEEVKVYRFIVKSSVEVRMLKIQDRKKFIASSLGMMGEDEKKMARIEDIKELLGSG</sequence>
<keyword evidence="3" id="KW-0479">Metal-binding</keyword>
<feature type="region of interest" description="Disordered" evidence="14">
    <location>
        <begin position="751"/>
        <end position="784"/>
    </location>
</feature>
<dbReference type="Proteomes" id="UP001583280">
    <property type="component" value="Unassembled WGS sequence"/>
</dbReference>
<evidence type="ECO:0000256" key="2">
    <source>
        <dbReference type="ARBA" id="ARBA00007025"/>
    </source>
</evidence>
<dbReference type="Pfam" id="PF00494">
    <property type="entry name" value="SQS_PSY"/>
    <property type="match status" value="1"/>
</dbReference>
<dbReference type="PANTHER" id="PTHR45626:SF22">
    <property type="entry name" value="DNA REPAIR PROTEIN RAD5"/>
    <property type="match status" value="1"/>
</dbReference>
<keyword evidence="11" id="KW-0234">DNA repair</keyword>
<evidence type="ECO:0000256" key="11">
    <source>
        <dbReference type="ARBA" id="ARBA00023204"/>
    </source>
</evidence>
<accession>A0ABR3YWT5</accession>
<dbReference type="PROSITE" id="PS51194">
    <property type="entry name" value="HELICASE_CTER"/>
    <property type="match status" value="1"/>
</dbReference>
<keyword evidence="9" id="KW-0862">Zinc</keyword>
<evidence type="ECO:0000259" key="16">
    <source>
        <dbReference type="PROSITE" id="PS51192"/>
    </source>
</evidence>
<dbReference type="GO" id="GO:0004386">
    <property type="term" value="F:helicase activity"/>
    <property type="evidence" value="ECO:0007669"/>
    <property type="project" value="UniProtKB-KW"/>
</dbReference>
<dbReference type="InterPro" id="IPR002060">
    <property type="entry name" value="Squ/phyt_synthse"/>
</dbReference>
<keyword evidence="7" id="KW-0378">Hydrolase</keyword>
<dbReference type="CDD" id="cd18793">
    <property type="entry name" value="SF2_C_SNF"/>
    <property type="match status" value="1"/>
</dbReference>
<dbReference type="Pfam" id="PF00097">
    <property type="entry name" value="zf-C3HC4"/>
    <property type="match status" value="1"/>
</dbReference>
<dbReference type="InterPro" id="IPR008949">
    <property type="entry name" value="Isoprenoid_synthase_dom_sf"/>
</dbReference>
<dbReference type="PANTHER" id="PTHR45626">
    <property type="entry name" value="TRANSCRIPTION TERMINATION FACTOR 2-RELATED"/>
    <property type="match status" value="1"/>
</dbReference>
<dbReference type="InterPro" id="IPR000330">
    <property type="entry name" value="SNF2_N"/>
</dbReference>
<keyword evidence="5" id="KW-0227">DNA damage</keyword>
<evidence type="ECO:0000256" key="3">
    <source>
        <dbReference type="ARBA" id="ARBA00022723"/>
    </source>
</evidence>
<feature type="compositionally biased region" description="Polar residues" evidence="14">
    <location>
        <begin position="766"/>
        <end position="779"/>
    </location>
</feature>
<feature type="compositionally biased region" description="Basic and acidic residues" evidence="14">
    <location>
        <begin position="353"/>
        <end position="365"/>
    </location>
</feature>
<feature type="region of interest" description="Disordered" evidence="14">
    <location>
        <begin position="917"/>
        <end position="943"/>
    </location>
</feature>
<dbReference type="SMART" id="SM00487">
    <property type="entry name" value="DEXDc"/>
    <property type="match status" value="1"/>
</dbReference>
<dbReference type="CDD" id="cd18008">
    <property type="entry name" value="DEXDc_SHPRH-like"/>
    <property type="match status" value="1"/>
</dbReference>
<dbReference type="InterPro" id="IPR001841">
    <property type="entry name" value="Znf_RING"/>
</dbReference>
<evidence type="ECO:0000256" key="9">
    <source>
        <dbReference type="ARBA" id="ARBA00022833"/>
    </source>
</evidence>